<comment type="caution">
    <text evidence="2">The sequence shown here is derived from an EMBL/GenBank/DDBJ whole genome shotgun (WGS) entry which is preliminary data.</text>
</comment>
<feature type="transmembrane region" description="Helical" evidence="1">
    <location>
        <begin position="174"/>
        <end position="193"/>
    </location>
</feature>
<feature type="transmembrane region" description="Helical" evidence="1">
    <location>
        <begin position="348"/>
        <end position="369"/>
    </location>
</feature>
<sequence>MLKTRKKRGILLLLILAAAGFLLWIYQLNQIEREPLMENEGREFVKARVLSVIEDNEEAGTYIGNQTVLLELLSGSHKGETLEALSSSSYLYGAHCREGMKVTAIVSESRGELTASVYSFYREPIVYGFVAFFLLLIWLLGGKKGLCSIGGLAFTFFLILYFFLPFIYRGYSPVLGAVLTVVLTTIVTMFLIAGFTKKALIAMLGTITGVIAAGLLASLFGRLAQVTGYNVSDIENLIYVQEQTGIRIGELLFSGILIAALGAVMDVSMSIASSLQEVLEQNPSLNRKELFQSGMRIGKDMMGTMSNTLILAFTGGSINTLVFLYAYAYQYQQIVNMYDIAIEIMQGIASSCGVILTVPVSSLLCAVIYKK</sequence>
<feature type="transmembrane region" description="Helical" evidence="1">
    <location>
        <begin position="309"/>
        <end position="328"/>
    </location>
</feature>
<dbReference type="PANTHER" id="PTHR41771:SF1">
    <property type="entry name" value="MEMBRANE PROTEIN"/>
    <property type="match status" value="1"/>
</dbReference>
<dbReference type="PANTHER" id="PTHR41771">
    <property type="entry name" value="MEMBRANE PROTEIN-RELATED"/>
    <property type="match status" value="1"/>
</dbReference>
<keyword evidence="3" id="KW-1185">Reference proteome</keyword>
<proteinExistence type="predicted"/>
<protein>
    <submittedName>
        <fullName evidence="2">YibE/F family protein</fullName>
    </submittedName>
</protein>
<dbReference type="InterPro" id="IPR012507">
    <property type="entry name" value="YibE_F"/>
</dbReference>
<feature type="transmembrane region" description="Helical" evidence="1">
    <location>
        <begin position="125"/>
        <end position="142"/>
    </location>
</feature>
<dbReference type="RefSeq" id="WP_158369381.1">
    <property type="nucleotide sequence ID" value="NZ_JAOQJU010000005.1"/>
</dbReference>
<name>A0ABT2RLM7_9FIRM</name>
<evidence type="ECO:0000256" key="1">
    <source>
        <dbReference type="SAM" id="Phobius"/>
    </source>
</evidence>
<dbReference type="Pfam" id="PF07907">
    <property type="entry name" value="YibE_F"/>
    <property type="match status" value="1"/>
</dbReference>
<accession>A0ABT2RLM7</accession>
<feature type="transmembrane region" description="Helical" evidence="1">
    <location>
        <begin position="149"/>
        <end position="168"/>
    </location>
</feature>
<feature type="transmembrane region" description="Helical" evidence="1">
    <location>
        <begin position="9"/>
        <end position="27"/>
    </location>
</feature>
<feature type="transmembrane region" description="Helical" evidence="1">
    <location>
        <begin position="244"/>
        <end position="264"/>
    </location>
</feature>
<reference evidence="2 3" key="1">
    <citation type="journal article" date="2021" name="ISME Commun">
        <title>Automated analysis of genomic sequences facilitates high-throughput and comprehensive description of bacteria.</title>
        <authorList>
            <person name="Hitch T.C.A."/>
        </authorList>
    </citation>
    <scope>NUCLEOTIDE SEQUENCE [LARGE SCALE GENOMIC DNA]</scope>
    <source>
        <strain evidence="2 3">Sanger_03</strain>
    </source>
</reference>
<dbReference type="EMBL" id="JAOQJU010000005">
    <property type="protein sequence ID" value="MCU6686300.1"/>
    <property type="molecule type" value="Genomic_DNA"/>
</dbReference>
<evidence type="ECO:0000313" key="3">
    <source>
        <dbReference type="Proteomes" id="UP001652431"/>
    </source>
</evidence>
<keyword evidence="1" id="KW-0472">Membrane</keyword>
<organism evidence="2 3">
    <name type="scientific">Dorea acetigenes</name>
    <dbReference type="NCBI Taxonomy" id="2981787"/>
    <lineage>
        <taxon>Bacteria</taxon>
        <taxon>Bacillati</taxon>
        <taxon>Bacillota</taxon>
        <taxon>Clostridia</taxon>
        <taxon>Lachnospirales</taxon>
        <taxon>Lachnospiraceae</taxon>
        <taxon>Dorea</taxon>
    </lineage>
</organism>
<gene>
    <name evidence="2" type="ORF">OCV99_06965</name>
</gene>
<keyword evidence="1" id="KW-1133">Transmembrane helix</keyword>
<keyword evidence="1" id="KW-0812">Transmembrane</keyword>
<evidence type="ECO:0000313" key="2">
    <source>
        <dbReference type="EMBL" id="MCU6686300.1"/>
    </source>
</evidence>
<dbReference type="Proteomes" id="UP001652431">
    <property type="component" value="Unassembled WGS sequence"/>
</dbReference>
<feature type="transmembrane region" description="Helical" evidence="1">
    <location>
        <begin position="200"/>
        <end position="224"/>
    </location>
</feature>